<comment type="caution">
    <text evidence="2">The sequence shown here is derived from an EMBL/GenBank/DDBJ whole genome shotgun (WGS) entry which is preliminary data.</text>
</comment>
<dbReference type="Proteomes" id="UP000655443">
    <property type="component" value="Unassembled WGS sequence"/>
</dbReference>
<proteinExistence type="predicted"/>
<organism evidence="2 3">
    <name type="scientific">Streptomyces alanosinicus</name>
    <dbReference type="NCBI Taxonomy" id="68171"/>
    <lineage>
        <taxon>Bacteria</taxon>
        <taxon>Bacillati</taxon>
        <taxon>Actinomycetota</taxon>
        <taxon>Actinomycetes</taxon>
        <taxon>Kitasatosporales</taxon>
        <taxon>Streptomycetaceae</taxon>
        <taxon>Streptomyces</taxon>
    </lineage>
</organism>
<sequence>MAHHHHKPDERVGKDPDTGHGRGAPRRPDEAQRDERTREDRRETGLPVGKWEDSGPQREEEQPETDREQS</sequence>
<name>A0A918YMM8_9ACTN</name>
<evidence type="ECO:0000313" key="2">
    <source>
        <dbReference type="EMBL" id="GHE08276.1"/>
    </source>
</evidence>
<evidence type="ECO:0000256" key="1">
    <source>
        <dbReference type="SAM" id="MobiDB-lite"/>
    </source>
</evidence>
<reference evidence="2" key="1">
    <citation type="journal article" date="2014" name="Int. J. Syst. Evol. Microbiol.">
        <title>Complete genome sequence of Corynebacterium casei LMG S-19264T (=DSM 44701T), isolated from a smear-ripened cheese.</title>
        <authorList>
            <consortium name="US DOE Joint Genome Institute (JGI-PGF)"/>
            <person name="Walter F."/>
            <person name="Albersmeier A."/>
            <person name="Kalinowski J."/>
            <person name="Ruckert C."/>
        </authorList>
    </citation>
    <scope>NUCLEOTIDE SEQUENCE</scope>
    <source>
        <strain evidence="2">JCM 4714</strain>
    </source>
</reference>
<feature type="compositionally biased region" description="Basic and acidic residues" evidence="1">
    <location>
        <begin position="7"/>
        <end position="70"/>
    </location>
</feature>
<dbReference type="AlphaFoldDB" id="A0A918YMM8"/>
<dbReference type="EMBL" id="BMVG01000016">
    <property type="protein sequence ID" value="GHE08276.1"/>
    <property type="molecule type" value="Genomic_DNA"/>
</dbReference>
<feature type="region of interest" description="Disordered" evidence="1">
    <location>
        <begin position="1"/>
        <end position="70"/>
    </location>
</feature>
<accession>A0A918YMM8</accession>
<protein>
    <submittedName>
        <fullName evidence="2">Uncharacterized protein</fullName>
    </submittedName>
</protein>
<reference evidence="2" key="2">
    <citation type="submission" date="2020-09" db="EMBL/GenBank/DDBJ databases">
        <authorList>
            <person name="Sun Q."/>
            <person name="Ohkuma M."/>
        </authorList>
    </citation>
    <scope>NUCLEOTIDE SEQUENCE</scope>
    <source>
        <strain evidence="2">JCM 4714</strain>
    </source>
</reference>
<evidence type="ECO:0000313" key="3">
    <source>
        <dbReference type="Proteomes" id="UP000655443"/>
    </source>
</evidence>
<gene>
    <name evidence="2" type="ORF">GCM10010339_56030</name>
</gene>
<keyword evidence="3" id="KW-1185">Reference proteome</keyword>